<evidence type="ECO:0000256" key="5">
    <source>
        <dbReference type="ARBA" id="ARBA00022989"/>
    </source>
</evidence>
<dbReference type="InterPro" id="IPR011701">
    <property type="entry name" value="MFS"/>
</dbReference>
<protein>
    <recommendedName>
        <fullName evidence="9">Major facilitator superfamily (MFS) profile domain-containing protein</fullName>
    </recommendedName>
</protein>
<keyword evidence="3" id="KW-0813">Transport</keyword>
<organism evidence="10 11">
    <name type="scientific">Neonectria punicea</name>
    <dbReference type="NCBI Taxonomy" id="979145"/>
    <lineage>
        <taxon>Eukaryota</taxon>
        <taxon>Fungi</taxon>
        <taxon>Dikarya</taxon>
        <taxon>Ascomycota</taxon>
        <taxon>Pezizomycotina</taxon>
        <taxon>Sordariomycetes</taxon>
        <taxon>Hypocreomycetidae</taxon>
        <taxon>Hypocreales</taxon>
        <taxon>Nectriaceae</taxon>
        <taxon>Neonectria</taxon>
    </lineage>
</organism>
<evidence type="ECO:0000259" key="9">
    <source>
        <dbReference type="PROSITE" id="PS50850"/>
    </source>
</evidence>
<evidence type="ECO:0000256" key="7">
    <source>
        <dbReference type="ARBA" id="ARBA00023180"/>
    </source>
</evidence>
<feature type="transmembrane region" description="Helical" evidence="8">
    <location>
        <begin position="296"/>
        <end position="315"/>
    </location>
</feature>
<evidence type="ECO:0000256" key="8">
    <source>
        <dbReference type="SAM" id="Phobius"/>
    </source>
</evidence>
<dbReference type="Proteomes" id="UP001498476">
    <property type="component" value="Unassembled WGS sequence"/>
</dbReference>
<sequence length="393" mass="41401">MSTSTPIPLEPIFQIPTDQVPGHTVHDAEFRLFTCFFAFLVYGMNDGAPGALVPLLEAHYSLPYSIVSLIFGPMAGCIVASFSSNQLHHADGRRGVAALATWSYTAAYIGMALHPPFGLVVPLLMLTGYGSGLMNGSWNSWVGGLVQGSTLLGFLHGCWGPGATLAPVIVSALVSNGSGWWVFYYIMASLAASAAVCVTWAFWSDVGGQNGVSASSQSHGLTLAVLKDKVTLLLSAFMLIYVGAEVTIDGWLFTFMMSVRNGSSSSSSLVASGFWIGITVGRFVLGWITGYVGEKLMVSIHLIVAIGLELGFWLGGEFVVSAVMIALVGLSIGMIMPSGIHMMPKLLPPEKHIVSVGFGTAFAISGSAIFPFAVGALAQARGVQVLQPSKLQQ</sequence>
<feature type="transmembrane region" description="Helical" evidence="8">
    <location>
        <begin position="151"/>
        <end position="174"/>
    </location>
</feature>
<dbReference type="PROSITE" id="PS50850">
    <property type="entry name" value="MFS"/>
    <property type="match status" value="1"/>
</dbReference>
<evidence type="ECO:0000313" key="10">
    <source>
        <dbReference type="EMBL" id="KAK7414047.1"/>
    </source>
</evidence>
<feature type="transmembrane region" description="Helical" evidence="8">
    <location>
        <begin position="322"/>
        <end position="340"/>
    </location>
</feature>
<dbReference type="PANTHER" id="PTHR23514">
    <property type="entry name" value="BYPASS OF STOP CODON PROTEIN 6"/>
    <property type="match status" value="1"/>
</dbReference>
<keyword evidence="5 8" id="KW-1133">Transmembrane helix</keyword>
<evidence type="ECO:0000256" key="4">
    <source>
        <dbReference type="ARBA" id="ARBA00022692"/>
    </source>
</evidence>
<feature type="domain" description="Major facilitator superfamily (MFS) profile" evidence="9">
    <location>
        <begin position="231"/>
        <end position="393"/>
    </location>
</feature>
<keyword evidence="6 8" id="KW-0472">Membrane</keyword>
<accession>A0ABR1GZK4</accession>
<keyword evidence="11" id="KW-1185">Reference proteome</keyword>
<dbReference type="InterPro" id="IPR036259">
    <property type="entry name" value="MFS_trans_sf"/>
</dbReference>
<dbReference type="InterPro" id="IPR051788">
    <property type="entry name" value="MFS_Transporter"/>
</dbReference>
<feature type="transmembrane region" description="Helical" evidence="8">
    <location>
        <begin position="104"/>
        <end position="131"/>
    </location>
</feature>
<feature type="transmembrane region" description="Helical" evidence="8">
    <location>
        <begin position="269"/>
        <end position="290"/>
    </location>
</feature>
<comment type="caution">
    <text evidence="10">The sequence shown here is derived from an EMBL/GenBank/DDBJ whole genome shotgun (WGS) entry which is preliminary data.</text>
</comment>
<feature type="transmembrane region" description="Helical" evidence="8">
    <location>
        <begin position="181"/>
        <end position="203"/>
    </location>
</feature>
<evidence type="ECO:0000313" key="11">
    <source>
        <dbReference type="Proteomes" id="UP001498476"/>
    </source>
</evidence>
<evidence type="ECO:0000256" key="2">
    <source>
        <dbReference type="ARBA" id="ARBA00008335"/>
    </source>
</evidence>
<feature type="transmembrane region" description="Helical" evidence="8">
    <location>
        <begin position="352"/>
        <end position="378"/>
    </location>
</feature>
<keyword evidence="4 8" id="KW-0812">Transmembrane</keyword>
<comment type="similarity">
    <text evidence="2">Belongs to the major facilitator superfamily.</text>
</comment>
<feature type="transmembrane region" description="Helical" evidence="8">
    <location>
        <begin position="62"/>
        <end position="83"/>
    </location>
</feature>
<proteinExistence type="inferred from homology"/>
<dbReference type="InterPro" id="IPR020846">
    <property type="entry name" value="MFS_dom"/>
</dbReference>
<dbReference type="Gene3D" id="1.20.1250.20">
    <property type="entry name" value="MFS general substrate transporter like domains"/>
    <property type="match status" value="1"/>
</dbReference>
<evidence type="ECO:0000256" key="3">
    <source>
        <dbReference type="ARBA" id="ARBA00022448"/>
    </source>
</evidence>
<gene>
    <name evidence="10" type="ORF">QQX98_007079</name>
</gene>
<evidence type="ECO:0000256" key="1">
    <source>
        <dbReference type="ARBA" id="ARBA00004127"/>
    </source>
</evidence>
<keyword evidence="7" id="KW-0325">Glycoprotein</keyword>
<evidence type="ECO:0000256" key="6">
    <source>
        <dbReference type="ARBA" id="ARBA00023136"/>
    </source>
</evidence>
<dbReference type="SUPFAM" id="SSF103473">
    <property type="entry name" value="MFS general substrate transporter"/>
    <property type="match status" value="1"/>
</dbReference>
<dbReference type="Pfam" id="PF07690">
    <property type="entry name" value="MFS_1"/>
    <property type="match status" value="1"/>
</dbReference>
<dbReference type="EMBL" id="JAZAVJ010000112">
    <property type="protein sequence ID" value="KAK7414047.1"/>
    <property type="molecule type" value="Genomic_DNA"/>
</dbReference>
<feature type="transmembrane region" description="Helical" evidence="8">
    <location>
        <begin position="232"/>
        <end position="257"/>
    </location>
</feature>
<reference evidence="10 11" key="1">
    <citation type="journal article" date="2025" name="Microbiol. Resour. Announc.">
        <title>Draft genome sequences for Neonectria magnoliae and Neonectria punicea, canker pathogens of Liriodendron tulipifera and Acer saccharum in West Virginia.</title>
        <authorList>
            <person name="Petronek H.M."/>
            <person name="Kasson M.T."/>
            <person name="Metheny A.M."/>
            <person name="Stauder C.M."/>
            <person name="Lovett B."/>
            <person name="Lynch S.C."/>
            <person name="Garnas J.R."/>
            <person name="Kasson L.R."/>
            <person name="Stajich J.E."/>
        </authorList>
    </citation>
    <scope>NUCLEOTIDE SEQUENCE [LARGE SCALE GENOMIC DNA]</scope>
    <source>
        <strain evidence="10 11">NRRL 64653</strain>
    </source>
</reference>
<comment type="subcellular location">
    <subcellularLocation>
        <location evidence="1">Endomembrane system</location>
        <topology evidence="1">Multi-pass membrane protein</topology>
    </subcellularLocation>
</comment>
<dbReference type="PANTHER" id="PTHR23514:SF3">
    <property type="entry name" value="BYPASS OF STOP CODON PROTEIN 6"/>
    <property type="match status" value="1"/>
</dbReference>
<name>A0ABR1GZK4_9HYPO</name>